<accession>A0A1I4PUW7</accession>
<protein>
    <submittedName>
        <fullName evidence="1">Uncharacterized protein</fullName>
    </submittedName>
</protein>
<evidence type="ECO:0000313" key="2">
    <source>
        <dbReference type="Proteomes" id="UP000199556"/>
    </source>
</evidence>
<keyword evidence="2" id="KW-1185">Reference proteome</keyword>
<gene>
    <name evidence="1" type="ORF">SAMN05421721_102271</name>
</gene>
<dbReference type="Proteomes" id="UP000199556">
    <property type="component" value="Unassembled WGS sequence"/>
</dbReference>
<evidence type="ECO:0000313" key="1">
    <source>
        <dbReference type="EMBL" id="SFM31619.1"/>
    </source>
</evidence>
<proteinExistence type="predicted"/>
<organism evidence="1 2">
    <name type="scientific">Ectothiorhodospira mobilis</name>
    <dbReference type="NCBI Taxonomy" id="195064"/>
    <lineage>
        <taxon>Bacteria</taxon>
        <taxon>Pseudomonadati</taxon>
        <taxon>Pseudomonadota</taxon>
        <taxon>Gammaproteobacteria</taxon>
        <taxon>Chromatiales</taxon>
        <taxon>Ectothiorhodospiraceae</taxon>
        <taxon>Ectothiorhodospira</taxon>
    </lineage>
</organism>
<dbReference type="EMBL" id="FOUO01000002">
    <property type="protein sequence ID" value="SFM31619.1"/>
    <property type="molecule type" value="Genomic_DNA"/>
</dbReference>
<sequence>MPSWGSALPGMGTAAVSLLYMDSPLPGLEVLAFHGGVPSGEPECLWVTGHPAATGVVVITGVGFLGSGRGGSRWERRAPARLRKDAELGLGAPRGWHGCGDPPHLDSPLPCIGKAYISWMSADREPGCVLATGHPASTGVVVITGVGFLGSGRGGSRWERRAPARLGNGCRAGARRSQGWAQLRFLSCIWIHLCLDWKYLHFMEECHPESLNACGSPAIRSLRALWSPPGWAFRGSPGEVGHAGNAEPQLGLGRMPSWGSALPGVGRTNETAVC</sequence>
<name>A0A1I4PUW7_ECTMO</name>
<dbReference type="AlphaFoldDB" id="A0A1I4PUW7"/>
<reference evidence="1 2" key="1">
    <citation type="submission" date="2016-10" db="EMBL/GenBank/DDBJ databases">
        <authorList>
            <person name="de Groot N.N."/>
        </authorList>
    </citation>
    <scope>NUCLEOTIDE SEQUENCE [LARGE SCALE GENOMIC DNA]</scope>
    <source>
        <strain evidence="1 2">DSM 4180</strain>
    </source>
</reference>